<feature type="domain" description="GCVT N-terminal" evidence="8">
    <location>
        <begin position="7"/>
        <end position="264"/>
    </location>
</feature>
<keyword evidence="4 10" id="KW-0808">Transferase</keyword>
<gene>
    <name evidence="10" type="primary">gcvT</name>
    <name evidence="10" type="ORF">PML95_08090</name>
</gene>
<dbReference type="NCBIfam" id="NF001567">
    <property type="entry name" value="PRK00389.1"/>
    <property type="match status" value="1"/>
</dbReference>
<dbReference type="SUPFAM" id="SSF103025">
    <property type="entry name" value="Folate-binding domain"/>
    <property type="match status" value="1"/>
</dbReference>
<sequence length="358" mass="39301">MEQKTPLYQTHVVLNAKMVPFAGFSMPIQYKESGVIKEHQAVRNHAGLFDVSHMGTLKLSGKGALETLQKIGTNDFASMKSGDVRYTLMCQENGGVLDDFIVYCYEDHYRLIINASNRESDEQWIRQHLAADSVLESLSDEIAILALQGPKSHDILSQLLSSEDLPSKKFKFTMVETSEYGIFTVSTTGYTGEDGYELYCSSDVVVRLWTDLLAVGKEKGLLPCGLGARDTLRLEAGLPLYGHELTPERPATEANVDFAIKMKKESFIGKEALVESLPINQTRVGLKVIGRGIVREGAVLTQDKKEVGVVTSGTHSPTLGYSIAMATVLCDVADVGTRFMASVRGREIEVEVVALPFV</sequence>
<evidence type="ECO:0000313" key="10">
    <source>
        <dbReference type="EMBL" id="WCG22350.1"/>
    </source>
</evidence>
<dbReference type="InterPro" id="IPR028896">
    <property type="entry name" value="GcvT/YgfZ/DmdA"/>
</dbReference>
<dbReference type="EC" id="2.1.2.10" evidence="2"/>
<dbReference type="GO" id="GO:0008483">
    <property type="term" value="F:transaminase activity"/>
    <property type="evidence" value="ECO:0007669"/>
    <property type="project" value="UniProtKB-KW"/>
</dbReference>
<protein>
    <recommendedName>
        <fullName evidence="2">aminomethyltransferase</fullName>
        <ecNumber evidence="2">2.1.2.10</ecNumber>
    </recommendedName>
    <alternativeName>
        <fullName evidence="5">Glycine cleavage system T protein</fullName>
    </alternativeName>
</protein>
<dbReference type="Gene3D" id="3.30.1360.120">
    <property type="entry name" value="Probable tRNA modification gtpase trme, domain 1"/>
    <property type="match status" value="1"/>
</dbReference>
<dbReference type="InterPro" id="IPR006222">
    <property type="entry name" value="GCVT_N"/>
</dbReference>
<comment type="catalytic activity">
    <reaction evidence="6">
        <text>N(6)-[(R)-S(8)-aminomethyldihydrolipoyl]-L-lysyl-[protein] + (6S)-5,6,7,8-tetrahydrofolate = N(6)-[(R)-dihydrolipoyl]-L-lysyl-[protein] + (6R)-5,10-methylene-5,6,7,8-tetrahydrofolate + NH4(+)</text>
        <dbReference type="Rhea" id="RHEA:16945"/>
        <dbReference type="Rhea" id="RHEA-COMP:10475"/>
        <dbReference type="Rhea" id="RHEA-COMP:10492"/>
        <dbReference type="ChEBI" id="CHEBI:15636"/>
        <dbReference type="ChEBI" id="CHEBI:28938"/>
        <dbReference type="ChEBI" id="CHEBI:57453"/>
        <dbReference type="ChEBI" id="CHEBI:83100"/>
        <dbReference type="ChEBI" id="CHEBI:83143"/>
        <dbReference type="EC" id="2.1.2.10"/>
    </reaction>
</comment>
<dbReference type="Proteomes" id="UP001179600">
    <property type="component" value="Chromosome"/>
</dbReference>
<dbReference type="InterPro" id="IPR006223">
    <property type="entry name" value="GcvT"/>
</dbReference>
<dbReference type="Pfam" id="PF08669">
    <property type="entry name" value="GCV_T_C"/>
    <property type="match status" value="1"/>
</dbReference>
<dbReference type="RefSeq" id="WP_272163213.1">
    <property type="nucleotide sequence ID" value="NZ_CP116507.1"/>
</dbReference>
<evidence type="ECO:0000256" key="7">
    <source>
        <dbReference type="PIRSR" id="PIRSR006487-1"/>
    </source>
</evidence>
<organism evidence="10 11">
    <name type="scientific">Vagococcus lutrae</name>
    <dbReference type="NCBI Taxonomy" id="81947"/>
    <lineage>
        <taxon>Bacteria</taxon>
        <taxon>Bacillati</taxon>
        <taxon>Bacillota</taxon>
        <taxon>Bacilli</taxon>
        <taxon>Lactobacillales</taxon>
        <taxon>Enterococcaceae</taxon>
        <taxon>Vagococcus</taxon>
    </lineage>
</organism>
<dbReference type="InterPro" id="IPR029043">
    <property type="entry name" value="GcvT/YgfZ_C"/>
</dbReference>
<dbReference type="InterPro" id="IPR013977">
    <property type="entry name" value="GcvT_C"/>
</dbReference>
<dbReference type="PANTHER" id="PTHR43757">
    <property type="entry name" value="AMINOMETHYLTRANSFERASE"/>
    <property type="match status" value="1"/>
</dbReference>
<reference evidence="10" key="1">
    <citation type="submission" date="2023-01" db="EMBL/GenBank/DDBJ databases">
        <title>Oxazolidinone resistance genes in florfenicol resistant enterococci from beef cattle and veal calves at slaughter.</title>
        <authorList>
            <person name="Biggel M."/>
        </authorList>
    </citation>
    <scope>NUCLEOTIDE SEQUENCE</scope>
    <source>
        <strain evidence="10">K204-1</strain>
    </source>
</reference>
<evidence type="ECO:0000259" key="8">
    <source>
        <dbReference type="Pfam" id="PF01571"/>
    </source>
</evidence>
<evidence type="ECO:0000259" key="9">
    <source>
        <dbReference type="Pfam" id="PF08669"/>
    </source>
</evidence>
<dbReference type="AlphaFoldDB" id="A0AAE9XI04"/>
<dbReference type="SUPFAM" id="SSF101790">
    <property type="entry name" value="Aminomethyltransferase beta-barrel domain"/>
    <property type="match status" value="1"/>
</dbReference>
<evidence type="ECO:0000256" key="6">
    <source>
        <dbReference type="ARBA" id="ARBA00047665"/>
    </source>
</evidence>
<evidence type="ECO:0000256" key="2">
    <source>
        <dbReference type="ARBA" id="ARBA00012616"/>
    </source>
</evidence>
<proteinExistence type="inferred from homology"/>
<keyword evidence="3" id="KW-0032">Aminotransferase</keyword>
<evidence type="ECO:0000256" key="3">
    <source>
        <dbReference type="ARBA" id="ARBA00022576"/>
    </source>
</evidence>
<dbReference type="GO" id="GO:0004047">
    <property type="term" value="F:aminomethyltransferase activity"/>
    <property type="evidence" value="ECO:0007669"/>
    <property type="project" value="UniProtKB-EC"/>
</dbReference>
<evidence type="ECO:0000256" key="4">
    <source>
        <dbReference type="ARBA" id="ARBA00022679"/>
    </source>
</evidence>
<evidence type="ECO:0000313" key="11">
    <source>
        <dbReference type="Proteomes" id="UP001179600"/>
    </source>
</evidence>
<accession>A0AAE9XI04</accession>
<dbReference type="FunFam" id="3.30.70.1400:FF:000001">
    <property type="entry name" value="Aminomethyltransferase"/>
    <property type="match status" value="1"/>
</dbReference>
<dbReference type="GO" id="GO:0006546">
    <property type="term" value="P:glycine catabolic process"/>
    <property type="evidence" value="ECO:0007669"/>
    <property type="project" value="InterPro"/>
</dbReference>
<name>A0AAE9XI04_9ENTE</name>
<evidence type="ECO:0000256" key="5">
    <source>
        <dbReference type="ARBA" id="ARBA00031395"/>
    </source>
</evidence>
<evidence type="ECO:0000256" key="1">
    <source>
        <dbReference type="ARBA" id="ARBA00008609"/>
    </source>
</evidence>
<dbReference type="GO" id="GO:0005960">
    <property type="term" value="C:glycine cleavage complex"/>
    <property type="evidence" value="ECO:0007669"/>
    <property type="project" value="InterPro"/>
</dbReference>
<dbReference type="NCBIfam" id="TIGR00528">
    <property type="entry name" value="gcvT"/>
    <property type="match status" value="1"/>
</dbReference>
<feature type="domain" description="Aminomethyltransferase C-terminal" evidence="9">
    <location>
        <begin position="283"/>
        <end position="358"/>
    </location>
</feature>
<feature type="binding site" evidence="7">
    <location>
        <position position="197"/>
    </location>
    <ligand>
        <name>substrate</name>
    </ligand>
</feature>
<dbReference type="PANTHER" id="PTHR43757:SF2">
    <property type="entry name" value="AMINOMETHYLTRANSFERASE, MITOCHONDRIAL"/>
    <property type="match status" value="1"/>
</dbReference>
<dbReference type="PIRSF" id="PIRSF006487">
    <property type="entry name" value="GcvT"/>
    <property type="match status" value="1"/>
</dbReference>
<dbReference type="EMBL" id="CP116507">
    <property type="protein sequence ID" value="WCG22350.1"/>
    <property type="molecule type" value="Genomic_DNA"/>
</dbReference>
<comment type="similarity">
    <text evidence="1">Belongs to the GcvT family.</text>
</comment>
<dbReference type="InterPro" id="IPR027266">
    <property type="entry name" value="TrmE/GcvT-like"/>
</dbReference>
<dbReference type="Pfam" id="PF01571">
    <property type="entry name" value="GCV_T"/>
    <property type="match status" value="1"/>
</dbReference>